<feature type="compositionally biased region" description="Polar residues" evidence="6">
    <location>
        <begin position="238"/>
        <end position="255"/>
    </location>
</feature>
<evidence type="ECO:0000259" key="7">
    <source>
        <dbReference type="Pfam" id="PF12697"/>
    </source>
</evidence>
<dbReference type="InterPro" id="IPR016812">
    <property type="entry name" value="PPase_methylesterase_euk"/>
</dbReference>
<feature type="compositionally biased region" description="Acidic residues" evidence="6">
    <location>
        <begin position="183"/>
        <end position="192"/>
    </location>
</feature>
<reference evidence="8 9" key="1">
    <citation type="submission" date="2018-10" db="EMBL/GenBank/DDBJ databases">
        <authorList>
            <consortium name="Pathogen Informatics"/>
        </authorList>
    </citation>
    <scope>NUCLEOTIDE SEQUENCE [LARGE SCALE GENOMIC DNA]</scope>
</reference>
<protein>
    <recommendedName>
        <fullName evidence="2">protein phosphatase methylesterase-1</fullName>
        <ecNumber evidence="2">3.1.1.89</ecNumber>
    </recommendedName>
</protein>
<evidence type="ECO:0000256" key="3">
    <source>
        <dbReference type="ARBA" id="ARBA00022487"/>
    </source>
</evidence>
<dbReference type="PANTHER" id="PTHR14189:SF0">
    <property type="entry name" value="PROTEIN PHOSPHATASE METHYLESTERASE 1"/>
    <property type="match status" value="1"/>
</dbReference>
<dbReference type="SUPFAM" id="SSF53474">
    <property type="entry name" value="alpha/beta-Hydrolases"/>
    <property type="match status" value="1"/>
</dbReference>
<sequence>MRGHGDTRCSDEDDYSIETLSNDIIQIIFAMFPTEAPPIILIGHSMGGAVAVHVAQKRAIPSFAGLVVIDVVEGTALESLYSMTSFLRSRPQGFRSLADGIAWCVRSGQIRNVESACISFPGQLKRVATGESATMELDKGTALIDVSELNLSGNLPENSSRQFFTALANTSPTLTSATSMISEEGEEEDDEAMAASDAHVVESGNGELTLPSNLSGTALSDEVAESLESNQVPPPPHTNSQLPPMPISGSTDAPKSSSSAEAAEHLLTPGGHGAYTWRIDLSKTEPFWRGWFSNMSSLFLSVPEPKLLLVAGVDRLDKELTIAQMQDREQTPESSRANQSTGCCFPESRNHVDNPNSAIDLAFMVCSFQHPVKLPSKFQLKILPRAGHAIHEDSPDEVASCLAQFLLRNQFTGAKPKQLSVISEPNLRPPPPPLSPLSASHRRPVSLCVALLLTADYPRWHSAHLHSLRLI</sequence>
<evidence type="ECO:0000256" key="2">
    <source>
        <dbReference type="ARBA" id="ARBA00013111"/>
    </source>
</evidence>
<feature type="region of interest" description="Disordered" evidence="6">
    <location>
        <begin position="175"/>
        <end position="197"/>
    </location>
</feature>
<dbReference type="AlphaFoldDB" id="A0A0R3UEE4"/>
<dbReference type="STRING" id="53468.A0A0R3UEE4"/>
<dbReference type="Proteomes" id="UP000267029">
    <property type="component" value="Unassembled WGS sequence"/>
</dbReference>
<dbReference type="EC" id="3.1.1.89" evidence="2"/>
<gene>
    <name evidence="8" type="ORF">MCOS_LOCUS5366</name>
</gene>
<evidence type="ECO:0000256" key="4">
    <source>
        <dbReference type="ARBA" id="ARBA00022801"/>
    </source>
</evidence>
<comment type="similarity">
    <text evidence="1">Belongs to the AB hydrolase superfamily.</text>
</comment>
<keyword evidence="3" id="KW-0719">Serine esterase</keyword>
<keyword evidence="9" id="KW-1185">Reference proteome</keyword>
<evidence type="ECO:0000256" key="5">
    <source>
        <dbReference type="ARBA" id="ARBA00049203"/>
    </source>
</evidence>
<dbReference type="GO" id="GO:0051723">
    <property type="term" value="F:protein methylesterase activity"/>
    <property type="evidence" value="ECO:0007669"/>
    <property type="project" value="UniProtKB-EC"/>
</dbReference>
<dbReference type="Pfam" id="PF12697">
    <property type="entry name" value="Abhydrolase_6"/>
    <property type="match status" value="1"/>
</dbReference>
<evidence type="ECO:0000313" key="9">
    <source>
        <dbReference type="Proteomes" id="UP000267029"/>
    </source>
</evidence>
<evidence type="ECO:0000313" key="8">
    <source>
        <dbReference type="EMBL" id="VDD79363.1"/>
    </source>
</evidence>
<dbReference type="PANTHER" id="PTHR14189">
    <property type="entry name" value="PROTEIN PHOSPHATASE METHYLESTERASE-1 RELATED"/>
    <property type="match status" value="1"/>
</dbReference>
<accession>A0A0R3UEE4</accession>
<comment type="catalytic activity">
    <reaction evidence="5">
        <text>[phosphatase 2A protein]-C-terminal L-leucine methyl ester + H2O = [phosphatase 2A protein]-C-terminal L-leucine + methanol + H(+)</text>
        <dbReference type="Rhea" id="RHEA:48548"/>
        <dbReference type="Rhea" id="RHEA-COMP:12134"/>
        <dbReference type="Rhea" id="RHEA-COMP:12135"/>
        <dbReference type="ChEBI" id="CHEBI:15377"/>
        <dbReference type="ChEBI" id="CHEBI:15378"/>
        <dbReference type="ChEBI" id="CHEBI:17790"/>
        <dbReference type="ChEBI" id="CHEBI:90516"/>
        <dbReference type="ChEBI" id="CHEBI:90517"/>
        <dbReference type="EC" id="3.1.1.89"/>
    </reaction>
</comment>
<dbReference type="OrthoDB" id="194865at2759"/>
<feature type="region of interest" description="Disordered" evidence="6">
    <location>
        <begin position="222"/>
        <end position="262"/>
    </location>
</feature>
<keyword evidence="4" id="KW-0378">Hydrolase</keyword>
<dbReference type="InterPro" id="IPR029058">
    <property type="entry name" value="AB_hydrolase_fold"/>
</dbReference>
<proteinExistence type="inferred from homology"/>
<name>A0A0R3UEE4_MESCO</name>
<dbReference type="Gene3D" id="3.40.50.1820">
    <property type="entry name" value="alpha/beta hydrolase"/>
    <property type="match status" value="3"/>
</dbReference>
<organism evidence="8 9">
    <name type="scientific">Mesocestoides corti</name>
    <name type="common">Flatworm</name>
    <dbReference type="NCBI Taxonomy" id="53468"/>
    <lineage>
        <taxon>Eukaryota</taxon>
        <taxon>Metazoa</taxon>
        <taxon>Spiralia</taxon>
        <taxon>Lophotrochozoa</taxon>
        <taxon>Platyhelminthes</taxon>
        <taxon>Cestoda</taxon>
        <taxon>Eucestoda</taxon>
        <taxon>Cyclophyllidea</taxon>
        <taxon>Mesocestoididae</taxon>
        <taxon>Mesocestoides</taxon>
    </lineage>
</organism>
<evidence type="ECO:0000256" key="1">
    <source>
        <dbReference type="ARBA" id="ARBA00008645"/>
    </source>
</evidence>
<dbReference type="InterPro" id="IPR000073">
    <property type="entry name" value="AB_hydrolase_1"/>
</dbReference>
<feature type="domain" description="AB hydrolase-1" evidence="7">
    <location>
        <begin position="2"/>
        <end position="91"/>
    </location>
</feature>
<dbReference type="EMBL" id="UXSR01005191">
    <property type="protein sequence ID" value="VDD79363.1"/>
    <property type="molecule type" value="Genomic_DNA"/>
</dbReference>
<evidence type="ECO:0000256" key="6">
    <source>
        <dbReference type="SAM" id="MobiDB-lite"/>
    </source>
</evidence>